<accession>A0A1I4CMD9</accession>
<dbReference type="Pfam" id="PF01627">
    <property type="entry name" value="Hpt"/>
    <property type="match status" value="1"/>
</dbReference>
<dbReference type="InterPro" id="IPR008207">
    <property type="entry name" value="Sig_transdc_His_kin_Hpt_dom"/>
</dbReference>
<proteinExistence type="predicted"/>
<dbReference type="Proteomes" id="UP000199598">
    <property type="component" value="Unassembled WGS sequence"/>
</dbReference>
<name>A0A1I4CMD9_9HYPH</name>
<dbReference type="Gene3D" id="1.20.120.160">
    <property type="entry name" value="HPT domain"/>
    <property type="match status" value="1"/>
</dbReference>
<evidence type="ECO:0000259" key="4">
    <source>
        <dbReference type="PROSITE" id="PS50894"/>
    </source>
</evidence>
<protein>
    <submittedName>
        <fullName evidence="5">Hpt domain-containing protein</fullName>
    </submittedName>
</protein>
<reference evidence="5 6" key="1">
    <citation type="submission" date="2016-10" db="EMBL/GenBank/DDBJ databases">
        <authorList>
            <person name="Varghese N."/>
            <person name="Submissions S."/>
        </authorList>
    </citation>
    <scope>NUCLEOTIDE SEQUENCE [LARGE SCALE GENOMIC DNA]</scope>
    <source>
        <strain evidence="5 6">DSM 16392</strain>
    </source>
</reference>
<evidence type="ECO:0000256" key="2">
    <source>
        <dbReference type="PROSITE-ProRule" id="PRU00110"/>
    </source>
</evidence>
<keyword evidence="2" id="KW-0597">Phosphoprotein</keyword>
<keyword evidence="1" id="KW-0902">Two-component regulatory system</keyword>
<feature type="modified residue" description="Phosphohistidine" evidence="2">
    <location>
        <position position="98"/>
    </location>
</feature>
<dbReference type="EMBL" id="FOSK01000009">
    <property type="protein sequence ID" value="SFK81236.1"/>
    <property type="molecule type" value="Genomic_DNA"/>
</dbReference>
<evidence type="ECO:0000313" key="6">
    <source>
        <dbReference type="Proteomes" id="UP000199598"/>
    </source>
</evidence>
<feature type="compositionally biased region" description="Basic and acidic residues" evidence="3">
    <location>
        <begin position="19"/>
        <end position="28"/>
    </location>
</feature>
<dbReference type="PROSITE" id="PS50894">
    <property type="entry name" value="HPT"/>
    <property type="match status" value="1"/>
</dbReference>
<comment type="caution">
    <text evidence="5">The sequence shown here is derived from an EMBL/GenBank/DDBJ whole genome shotgun (WGS) entry which is preliminary data.</text>
</comment>
<organism evidence="5 6">
    <name type="scientific">Pseudovibrio ascidiaceicola</name>
    <dbReference type="NCBI Taxonomy" id="285279"/>
    <lineage>
        <taxon>Bacteria</taxon>
        <taxon>Pseudomonadati</taxon>
        <taxon>Pseudomonadota</taxon>
        <taxon>Alphaproteobacteria</taxon>
        <taxon>Hyphomicrobiales</taxon>
        <taxon>Stappiaceae</taxon>
        <taxon>Pseudovibrio</taxon>
    </lineage>
</organism>
<keyword evidence="6" id="KW-1185">Reference proteome</keyword>
<feature type="region of interest" description="Disordered" evidence="3">
    <location>
        <begin position="1"/>
        <end position="28"/>
    </location>
</feature>
<dbReference type="InterPro" id="IPR036641">
    <property type="entry name" value="HPT_dom_sf"/>
</dbReference>
<dbReference type="SUPFAM" id="SSF47226">
    <property type="entry name" value="Histidine-containing phosphotransfer domain, HPT domain"/>
    <property type="match status" value="1"/>
</dbReference>
<sequence length="180" mass="19895">MQAQELRRTMTSLTGSDKSSQERIRVPNDLSKKVRKMSTIEAAKFDPVKAAEEAIEKLSDKFESWMGSEVDCLKETHQAAQSADFTEETYDALFRCAHDIKGQAETLGFPLIGRVANNLTLLLVAAKTQESFPKELISQHVSAINAMISEDARDDTNRLGVALVTRLEEASAPLTELVPN</sequence>
<feature type="domain" description="HPt" evidence="4">
    <location>
        <begin position="54"/>
        <end position="162"/>
    </location>
</feature>
<evidence type="ECO:0000313" key="5">
    <source>
        <dbReference type="EMBL" id="SFK81236.1"/>
    </source>
</evidence>
<feature type="compositionally biased region" description="Polar residues" evidence="3">
    <location>
        <begin position="9"/>
        <end position="18"/>
    </location>
</feature>
<evidence type="ECO:0000256" key="1">
    <source>
        <dbReference type="ARBA" id="ARBA00023012"/>
    </source>
</evidence>
<evidence type="ECO:0000256" key="3">
    <source>
        <dbReference type="SAM" id="MobiDB-lite"/>
    </source>
</evidence>
<gene>
    <name evidence="5" type="ORF">SAMN04488518_109197</name>
</gene>